<evidence type="ECO:0000256" key="1">
    <source>
        <dbReference type="ARBA" id="ARBA00006484"/>
    </source>
</evidence>
<evidence type="ECO:0000256" key="2">
    <source>
        <dbReference type="ARBA" id="ARBA00023002"/>
    </source>
</evidence>
<dbReference type="SUPFAM" id="SSF51735">
    <property type="entry name" value="NAD(P)-binding Rossmann-fold domains"/>
    <property type="match status" value="1"/>
</dbReference>
<dbReference type="InterPro" id="IPR036291">
    <property type="entry name" value="NAD(P)-bd_dom_sf"/>
</dbReference>
<keyword evidence="4" id="KW-1185">Reference proteome</keyword>
<organism evidence="3 4">
    <name type="scientific">Halarcobacter anaerophilus</name>
    <dbReference type="NCBI Taxonomy" id="877500"/>
    <lineage>
        <taxon>Bacteria</taxon>
        <taxon>Pseudomonadati</taxon>
        <taxon>Campylobacterota</taxon>
        <taxon>Epsilonproteobacteria</taxon>
        <taxon>Campylobacterales</taxon>
        <taxon>Arcobacteraceae</taxon>
        <taxon>Halarcobacter</taxon>
    </lineage>
</organism>
<dbReference type="STRING" id="877500.GCA_000935065_02196"/>
<comment type="similarity">
    <text evidence="1">Belongs to the short-chain dehydrogenases/reductases (SDR) family.</text>
</comment>
<keyword evidence="2" id="KW-0560">Oxidoreductase</keyword>
<gene>
    <name evidence="3" type="ORF">CRV06_02445</name>
</gene>
<name>A0A4Q0Y607_9BACT</name>
<proteinExistence type="inferred from homology"/>
<dbReference type="OrthoDB" id="5334159at2"/>
<evidence type="ECO:0000313" key="3">
    <source>
        <dbReference type="EMBL" id="RXJ64834.1"/>
    </source>
</evidence>
<reference evidence="3 4" key="1">
    <citation type="submission" date="2017-10" db="EMBL/GenBank/DDBJ databases">
        <title>Genomics of the genus Arcobacter.</title>
        <authorList>
            <person name="Perez-Cataluna A."/>
            <person name="Figueras M.J."/>
        </authorList>
    </citation>
    <scope>NUCLEOTIDE SEQUENCE [LARGE SCALE GENOMIC DNA]</scope>
    <source>
        <strain evidence="3 4">DSM 24636</strain>
    </source>
</reference>
<dbReference type="Gene3D" id="3.40.50.720">
    <property type="entry name" value="NAD(P)-binding Rossmann-like Domain"/>
    <property type="match status" value="1"/>
</dbReference>
<evidence type="ECO:0000313" key="4">
    <source>
        <dbReference type="Proteomes" id="UP000290191"/>
    </source>
</evidence>
<protein>
    <submittedName>
        <fullName evidence="3">Daunorubicin C-13 ketoreductase</fullName>
    </submittedName>
</protein>
<comment type="caution">
    <text evidence="3">The sequence shown here is derived from an EMBL/GenBank/DDBJ whole genome shotgun (WGS) entry which is preliminary data.</text>
</comment>
<dbReference type="EMBL" id="PDKO01000001">
    <property type="protein sequence ID" value="RXJ64834.1"/>
    <property type="molecule type" value="Genomic_DNA"/>
</dbReference>
<dbReference type="PANTHER" id="PTHR24320:SF274">
    <property type="entry name" value="CHAIN DEHYDROGENASE, PUTATIVE (AFU_ORTHOLOGUE AFUA_4G00440)-RELATED"/>
    <property type="match status" value="1"/>
</dbReference>
<dbReference type="GO" id="GO:0016491">
    <property type="term" value="F:oxidoreductase activity"/>
    <property type="evidence" value="ECO:0007669"/>
    <property type="project" value="UniProtKB-KW"/>
</dbReference>
<dbReference type="Pfam" id="PF00106">
    <property type="entry name" value="adh_short"/>
    <property type="match status" value="1"/>
</dbReference>
<dbReference type="PANTHER" id="PTHR24320">
    <property type="entry name" value="RETINOL DEHYDROGENASE"/>
    <property type="match status" value="1"/>
</dbReference>
<dbReference type="Proteomes" id="UP000290191">
    <property type="component" value="Unassembled WGS sequence"/>
</dbReference>
<dbReference type="RefSeq" id="WP_129081192.1">
    <property type="nucleotide sequence ID" value="NZ_CP041070.1"/>
</dbReference>
<dbReference type="PRINTS" id="PR00081">
    <property type="entry name" value="GDHRDH"/>
</dbReference>
<dbReference type="InterPro" id="IPR002347">
    <property type="entry name" value="SDR_fam"/>
</dbReference>
<accession>A0A4Q0Y607</accession>
<dbReference type="AlphaFoldDB" id="A0A4Q0Y607"/>
<sequence>MAKIFITGSSDGLGLFTAQKLVESGHEVVLHAKNDKRAEQTAAKFQKKMKILTADLSDLEEVKHLAKKVNSLGNFDVIIHNAGVYNESKEKIFKINNLAVYILTALINKPKRLIYIGSNMHPQGDTNIEKLSLEKGVDYSTSKLQILMLSLALARLCPEIYTNTVDPGWVKTKMANYNAPDSLEDGSQTQIWLASDDTLTFNGKYFYHLKESDYSSKAEDIEMQNKLLKIYEKITGIPLPKE</sequence>